<feature type="domain" description="NACHT" evidence="2">
    <location>
        <begin position="159"/>
        <end position="284"/>
    </location>
</feature>
<dbReference type="Pfam" id="PF05729">
    <property type="entry name" value="NACHT"/>
    <property type="match status" value="1"/>
</dbReference>
<protein>
    <recommendedName>
        <fullName evidence="2">NACHT domain-containing protein</fullName>
    </recommendedName>
</protein>
<dbReference type="PANTHER" id="PTHR46844">
    <property type="entry name" value="SLR5058 PROTEIN"/>
    <property type="match status" value="1"/>
</dbReference>
<keyword evidence="1" id="KW-0812">Transmembrane</keyword>
<proteinExistence type="predicted"/>
<keyword evidence="1" id="KW-1133">Transmembrane helix</keyword>
<evidence type="ECO:0000256" key="1">
    <source>
        <dbReference type="SAM" id="Phobius"/>
    </source>
</evidence>
<dbReference type="EMBL" id="BAAARV010000032">
    <property type="protein sequence ID" value="GAA2352505.1"/>
    <property type="molecule type" value="Genomic_DNA"/>
</dbReference>
<organism evidence="3 4">
    <name type="scientific">Dactylosporangium salmoneum</name>
    <dbReference type="NCBI Taxonomy" id="53361"/>
    <lineage>
        <taxon>Bacteria</taxon>
        <taxon>Bacillati</taxon>
        <taxon>Actinomycetota</taxon>
        <taxon>Actinomycetes</taxon>
        <taxon>Micromonosporales</taxon>
        <taxon>Micromonosporaceae</taxon>
        <taxon>Dactylosporangium</taxon>
    </lineage>
</organism>
<evidence type="ECO:0000313" key="4">
    <source>
        <dbReference type="Proteomes" id="UP001501444"/>
    </source>
</evidence>
<gene>
    <name evidence="3" type="ORF">GCM10010170_043430</name>
</gene>
<dbReference type="InterPro" id="IPR007111">
    <property type="entry name" value="NACHT_NTPase"/>
</dbReference>
<feature type="transmembrane region" description="Helical" evidence="1">
    <location>
        <begin position="39"/>
        <end position="58"/>
    </location>
</feature>
<keyword evidence="4" id="KW-1185">Reference proteome</keyword>
<keyword evidence="1" id="KW-0472">Membrane</keyword>
<dbReference type="InterPro" id="IPR027417">
    <property type="entry name" value="P-loop_NTPase"/>
</dbReference>
<dbReference type="Gene3D" id="3.40.50.300">
    <property type="entry name" value="P-loop containing nucleotide triphosphate hydrolases"/>
    <property type="match status" value="1"/>
</dbReference>
<dbReference type="PANTHER" id="PTHR46844:SF1">
    <property type="entry name" value="SLR5058 PROTEIN"/>
    <property type="match status" value="1"/>
</dbReference>
<dbReference type="Proteomes" id="UP001501444">
    <property type="component" value="Unassembled WGS sequence"/>
</dbReference>
<evidence type="ECO:0000313" key="3">
    <source>
        <dbReference type="EMBL" id="GAA2352505.1"/>
    </source>
</evidence>
<evidence type="ECO:0000259" key="2">
    <source>
        <dbReference type="PROSITE" id="PS50837"/>
    </source>
</evidence>
<dbReference type="PROSITE" id="PS50837">
    <property type="entry name" value="NACHT"/>
    <property type="match status" value="1"/>
</dbReference>
<reference evidence="4" key="1">
    <citation type="journal article" date="2019" name="Int. J. Syst. Evol. Microbiol.">
        <title>The Global Catalogue of Microorganisms (GCM) 10K type strain sequencing project: providing services to taxonomists for standard genome sequencing and annotation.</title>
        <authorList>
            <consortium name="The Broad Institute Genomics Platform"/>
            <consortium name="The Broad Institute Genome Sequencing Center for Infectious Disease"/>
            <person name="Wu L."/>
            <person name="Ma J."/>
        </authorList>
    </citation>
    <scope>NUCLEOTIDE SEQUENCE [LARGE SCALE GENOMIC DNA]</scope>
    <source>
        <strain evidence="4">JCM 3272</strain>
    </source>
</reference>
<dbReference type="SUPFAM" id="SSF52540">
    <property type="entry name" value="P-loop containing nucleoside triphosphate hydrolases"/>
    <property type="match status" value="1"/>
</dbReference>
<comment type="caution">
    <text evidence="3">The sequence shown here is derived from an EMBL/GenBank/DDBJ whole genome shotgun (WGS) entry which is preliminary data.</text>
</comment>
<accession>A0ABP5TIW2</accession>
<name>A0ABP5TIW2_9ACTN</name>
<sequence>MSGVKKMLGLALVIVGIPTAAVAASWRTFVSEHPKLAAALVLAWLLAIAVVALVRRVAAKPIDQRLDQLGNAMNLAVGRRVSRYGRRWRAYVLTSLRLVEAKGLATVGPHTPELDDIFVDLGLVARAPHQVPGGVLADAAGDGSHRRSIHDLIDHVEPARLAVLGAPGSGKTTLMRHVACQAARISRRRRRQMPILLTLRDYSAQLAADPPASLPQLIRQSLPGFDVAEPPGWWERQLQDGRCLVLLDGLDEVAEDAARRNVSYWIERQIAMFPGNDYVVTSRPQGYALAPVMVADVLQVQPFTDEQVRQFLHGWYAVDAQRSVGRDGRDVQARAREGADDLLSRLARAPQLFELTVNPLLLTMIANVHRYRGALPGGRADLYGEICQVMLWRRQEAKRLDTGLPGTSKERVLAELAFTMMRQRVRDLALGAILRTVAPILARFSQDVTSETFLADIASNGLLVERERGVYAFAHHTFGEYLAAKHIRDAGQVQVLVEAVDEVWWRESTLLYVAGSDADPIVRACLDKGTVTALALAFDCLDSGAEIATDLRERLRQVMAEAFNDNVDSDRRRLVAGVLGTRHLQHLVSTTAGTRVCPEPINSDLYWLFMRDTGTPSPDNPTRLTPQPARAVTGARGRDAAAFADWLNTVAAGATNGAYRLPTRLEVEDLAARLRRESPHHDTLKSGVWISGGETYAMPSLWIPDGEPEPFNVTGSDLAAAVTADFTMQPDLLNEASLVTCIAALSTILVYIHYPKLDLELSQVALDFARRRAGDSLRELHREIDLGRGRDRDLARTFDLVVDLIGSLSSIADRTLCGDSDSDLPFGRDFVRFIGHEFGRARDVAFARSRARDARDGAFANNRPGARDLDLDLVRARDRDAARDGARARVRSLARDLARDLALVRARAARTSGSAIDARDLASDVSHGGVALAVALARAREIDLVLGLVRGRNFTRTRGAYGYNPGFAVNLGRVLDHDLALELLLGPDRDYDRDLTVSIGVILAHFGVSPQDRITARPVDESGVRALANTLVHSAGIAQTHVISVNFDFLATAVHRACAELAVVTKAQGLSIANVLAGRLADAAESIFGRSRALAVGDAMVIRLAALTLAAEANRHHLASTAHIFRAVAAGITLFERRATGQAPMDKIIIARV</sequence>